<accession>V2VXL7</accession>
<feature type="chain" id="PRO_5010008291" description="Thiol:disulfide interchange protein" evidence="7">
    <location>
        <begin position="21"/>
        <end position="235"/>
    </location>
</feature>
<dbReference type="Pfam" id="PF10411">
    <property type="entry name" value="DsbC_N"/>
    <property type="match status" value="1"/>
</dbReference>
<sequence>MKKLLAALGLSLMTIGMAHADIATLKANLQKNYPDIMPESIQPTPIKDIYEVYMDGEIVYTNDEARYFFIGNLVDLKNQVSLTEQRQQELTKIDVKTLPLNQAIKHVKGNGKRVLYIFSDPDCPYCHALEEELKQVDNVTVYLFLYPLTNLHPNAEVMAQKIWCSKDKYAAWEGYVLDRKQPGDKASCTTPVQKNLELGKKLRIDGTPTFFLKDGQRISGARSAGDINKLLDSVQ</sequence>
<comment type="caution">
    <text evidence="9">The sequence shown here is derived from an EMBL/GenBank/DDBJ whole genome shotgun (WGS) entry which is preliminary data.</text>
</comment>
<evidence type="ECO:0000259" key="8">
    <source>
        <dbReference type="PROSITE" id="PS51352"/>
    </source>
</evidence>
<dbReference type="InterPro" id="IPR051470">
    <property type="entry name" value="Thiol:disulfide_interchange"/>
</dbReference>
<dbReference type="PATRIC" id="fig|1341683.3.peg.637"/>
<dbReference type="AlphaFoldDB" id="V2VXL7"/>
<evidence type="ECO:0000256" key="3">
    <source>
        <dbReference type="ARBA" id="ARBA00022729"/>
    </source>
</evidence>
<dbReference type="Gene3D" id="3.10.450.70">
    <property type="entry name" value="Disulphide bond isomerase, DsbC/G, N-terminal"/>
    <property type="match status" value="1"/>
</dbReference>
<keyword evidence="4 7" id="KW-0574">Periplasm</keyword>
<dbReference type="STRING" id="396323.VH98_09465"/>
<dbReference type="Gene3D" id="3.40.30.10">
    <property type="entry name" value="Glutaredoxin"/>
    <property type="match status" value="1"/>
</dbReference>
<evidence type="ECO:0000256" key="6">
    <source>
        <dbReference type="ARBA" id="ARBA00023284"/>
    </source>
</evidence>
<keyword evidence="5" id="KW-1015">Disulfide bond</keyword>
<protein>
    <recommendedName>
        <fullName evidence="7">Thiol:disulfide interchange protein</fullName>
    </recommendedName>
</protein>
<dbReference type="SUPFAM" id="SSF54423">
    <property type="entry name" value="DsbC/DsbG N-terminal domain-like"/>
    <property type="match status" value="1"/>
</dbReference>
<reference evidence="9" key="1">
    <citation type="submission" date="2013-10" db="EMBL/GenBank/DDBJ databases">
        <title>The Genome Sequence of Acinetobacter brisouii CIP 110357.</title>
        <authorList>
            <consortium name="The Broad Institute Genomics Platform"/>
            <consortium name="The Broad Institute Genome Sequencing Center for Infectious Disease"/>
            <person name="Cerqueira G."/>
            <person name="Feldgarden M."/>
            <person name="Courvalin P."/>
            <person name="Grillot-Courvalin C."/>
            <person name="Clermont D."/>
            <person name="Rocha E."/>
            <person name="Yoon E.-J."/>
            <person name="Nemec A."/>
            <person name="Young S.K."/>
            <person name="Zeng Q."/>
            <person name="Gargeya S."/>
            <person name="Fitzgerald M."/>
            <person name="Abouelleil A."/>
            <person name="Alvarado L."/>
            <person name="Berlin A.M."/>
            <person name="Chapman S.B."/>
            <person name="Gainer-Dewar J."/>
            <person name="Goldberg J."/>
            <person name="Gnerre S."/>
            <person name="Griggs A."/>
            <person name="Gujja S."/>
            <person name="Hansen M."/>
            <person name="Howarth C."/>
            <person name="Imamovic A."/>
            <person name="Ireland A."/>
            <person name="Larimer J."/>
            <person name="McCowan C."/>
            <person name="Murphy C."/>
            <person name="Pearson M."/>
            <person name="Poon T.W."/>
            <person name="Priest M."/>
            <person name="Roberts A."/>
            <person name="Saif S."/>
            <person name="Shea T."/>
            <person name="Sykes S."/>
            <person name="Wortman J."/>
            <person name="Nusbaum C."/>
            <person name="Birren B."/>
        </authorList>
    </citation>
    <scope>NUCLEOTIDE SEQUENCE [LARGE SCALE GENOMIC DNA]</scope>
    <source>
        <strain evidence="9">CIP 110357</strain>
    </source>
</reference>
<dbReference type="OrthoDB" id="12976at2"/>
<evidence type="ECO:0000313" key="10">
    <source>
        <dbReference type="Proteomes" id="UP000018418"/>
    </source>
</evidence>
<comment type="similarity">
    <text evidence="2 7">Belongs to the thioredoxin family. DsbC subfamily.</text>
</comment>
<dbReference type="SUPFAM" id="SSF52833">
    <property type="entry name" value="Thioredoxin-like"/>
    <property type="match status" value="1"/>
</dbReference>
<dbReference type="InterPro" id="IPR018950">
    <property type="entry name" value="DiS-bond_isomerase_DsbC/G_N"/>
</dbReference>
<dbReference type="RefSeq" id="WP_004903531.1">
    <property type="nucleotide sequence ID" value="NZ_BBTI01000001.1"/>
</dbReference>
<dbReference type="InterPro" id="IPR033954">
    <property type="entry name" value="DiS-bond_Isoase_DsbC/G"/>
</dbReference>
<evidence type="ECO:0000256" key="7">
    <source>
        <dbReference type="RuleBase" id="RU364038"/>
    </source>
</evidence>
<dbReference type="InterPro" id="IPR036249">
    <property type="entry name" value="Thioredoxin-like_sf"/>
</dbReference>
<organism evidence="9 10">
    <name type="scientific">Acinetobacter brisouii CIP 110357</name>
    <dbReference type="NCBI Taxonomy" id="1341683"/>
    <lineage>
        <taxon>Bacteria</taxon>
        <taxon>Pseudomonadati</taxon>
        <taxon>Pseudomonadota</taxon>
        <taxon>Gammaproteobacteria</taxon>
        <taxon>Moraxellales</taxon>
        <taxon>Moraxellaceae</taxon>
        <taxon>Acinetobacter</taxon>
    </lineage>
</organism>
<feature type="signal peptide" evidence="7">
    <location>
        <begin position="1"/>
        <end position="20"/>
    </location>
</feature>
<evidence type="ECO:0000256" key="5">
    <source>
        <dbReference type="ARBA" id="ARBA00023157"/>
    </source>
</evidence>
<comment type="function">
    <text evidence="7">Required for disulfide bond formation in some periplasmic proteins. Acts by transferring its disulfide bond to other proteins and is reduced in the process.</text>
</comment>
<feature type="domain" description="Thioredoxin" evidence="8">
    <location>
        <begin position="38"/>
        <end position="235"/>
    </location>
</feature>
<keyword evidence="6 7" id="KW-0676">Redox-active center</keyword>
<dbReference type="InterPro" id="IPR012336">
    <property type="entry name" value="Thioredoxin-like_fold"/>
</dbReference>
<dbReference type="Pfam" id="PF13098">
    <property type="entry name" value="Thioredoxin_2"/>
    <property type="match status" value="1"/>
</dbReference>
<evidence type="ECO:0000256" key="2">
    <source>
        <dbReference type="ARBA" id="ARBA00009813"/>
    </source>
</evidence>
<dbReference type="PROSITE" id="PS51352">
    <property type="entry name" value="THIOREDOXIN_2"/>
    <property type="match status" value="1"/>
</dbReference>
<evidence type="ECO:0000256" key="4">
    <source>
        <dbReference type="ARBA" id="ARBA00022764"/>
    </source>
</evidence>
<name>V2VXL7_9GAMM</name>
<gene>
    <name evidence="9" type="ORF">P255_00640</name>
</gene>
<dbReference type="CDD" id="cd03020">
    <property type="entry name" value="DsbA_DsbC_DsbG"/>
    <property type="match status" value="1"/>
</dbReference>
<dbReference type="PANTHER" id="PTHR35272:SF3">
    <property type="entry name" value="THIOL:DISULFIDE INTERCHANGE PROTEIN DSBC"/>
    <property type="match status" value="1"/>
</dbReference>
<keyword evidence="3 7" id="KW-0732">Signal</keyword>
<dbReference type="GO" id="GO:0042597">
    <property type="term" value="C:periplasmic space"/>
    <property type="evidence" value="ECO:0007669"/>
    <property type="project" value="UniProtKB-SubCell"/>
</dbReference>
<dbReference type="PANTHER" id="PTHR35272">
    <property type="entry name" value="THIOL:DISULFIDE INTERCHANGE PROTEIN DSBC-RELATED"/>
    <property type="match status" value="1"/>
</dbReference>
<evidence type="ECO:0000313" key="9">
    <source>
        <dbReference type="EMBL" id="ESK52489.1"/>
    </source>
</evidence>
<dbReference type="HOGENOM" id="CLU_083593_1_1_6"/>
<dbReference type="InterPro" id="IPR013766">
    <property type="entry name" value="Thioredoxin_domain"/>
</dbReference>
<dbReference type="EMBL" id="AYEU01000003">
    <property type="protein sequence ID" value="ESK52489.1"/>
    <property type="molecule type" value="Genomic_DNA"/>
</dbReference>
<proteinExistence type="inferred from homology"/>
<dbReference type="InterPro" id="IPR009094">
    <property type="entry name" value="DiS-bond_isomerase_DsbC/G_N_sf"/>
</dbReference>
<comment type="subcellular location">
    <subcellularLocation>
        <location evidence="1 7">Periplasm</location>
    </subcellularLocation>
</comment>
<dbReference type="Proteomes" id="UP000018418">
    <property type="component" value="Unassembled WGS sequence"/>
</dbReference>
<evidence type="ECO:0000256" key="1">
    <source>
        <dbReference type="ARBA" id="ARBA00004418"/>
    </source>
</evidence>
<keyword evidence="10" id="KW-1185">Reference proteome</keyword>